<dbReference type="AlphaFoldDB" id="A0AAV1EMM3"/>
<sequence>MKVCVKVCKSCHIPAQTEAPAEKQQQESSSSERILCCSMEAESESCCCCCCRLNREEGLHSKHGLDYTRTHGGESFFHISSRNQFVMQHGNFHENCQYEESVEISE</sequence>
<proteinExistence type="predicted"/>
<protein>
    <submittedName>
        <fullName evidence="1">Uncharacterized protein</fullName>
    </submittedName>
</protein>
<name>A0AAV1EMM3_XYRNO</name>
<evidence type="ECO:0000313" key="1">
    <source>
        <dbReference type="EMBL" id="CAJ1049957.1"/>
    </source>
</evidence>
<organism evidence="1 2">
    <name type="scientific">Xyrichtys novacula</name>
    <name type="common">Pearly razorfish</name>
    <name type="synonym">Hemipteronotus novacula</name>
    <dbReference type="NCBI Taxonomy" id="13765"/>
    <lineage>
        <taxon>Eukaryota</taxon>
        <taxon>Metazoa</taxon>
        <taxon>Chordata</taxon>
        <taxon>Craniata</taxon>
        <taxon>Vertebrata</taxon>
        <taxon>Euteleostomi</taxon>
        <taxon>Actinopterygii</taxon>
        <taxon>Neopterygii</taxon>
        <taxon>Teleostei</taxon>
        <taxon>Neoteleostei</taxon>
        <taxon>Acanthomorphata</taxon>
        <taxon>Eupercaria</taxon>
        <taxon>Labriformes</taxon>
        <taxon>Labridae</taxon>
        <taxon>Xyrichtys</taxon>
    </lineage>
</organism>
<dbReference type="EMBL" id="OY660864">
    <property type="protein sequence ID" value="CAJ1049957.1"/>
    <property type="molecule type" value="Genomic_DNA"/>
</dbReference>
<dbReference type="Proteomes" id="UP001178508">
    <property type="component" value="Chromosome 1"/>
</dbReference>
<keyword evidence="2" id="KW-1185">Reference proteome</keyword>
<evidence type="ECO:0000313" key="2">
    <source>
        <dbReference type="Proteomes" id="UP001178508"/>
    </source>
</evidence>
<reference evidence="1" key="1">
    <citation type="submission" date="2023-08" db="EMBL/GenBank/DDBJ databases">
        <authorList>
            <person name="Alioto T."/>
            <person name="Alioto T."/>
            <person name="Gomez Garrido J."/>
        </authorList>
    </citation>
    <scope>NUCLEOTIDE SEQUENCE</scope>
</reference>
<gene>
    <name evidence="1" type="ORF">XNOV1_A010203</name>
</gene>
<accession>A0AAV1EMM3</accession>